<proteinExistence type="predicted"/>
<dbReference type="InterPro" id="IPR052709">
    <property type="entry name" value="Transposase-MT_Hybrid"/>
</dbReference>
<evidence type="ECO:0000313" key="2">
    <source>
        <dbReference type="Proteomes" id="UP001164746"/>
    </source>
</evidence>
<sequence length="176" mass="20661">MTKQRAITKLCLAIGKTPSQTRTMLEEAELKPEVCRALVFKWHKRFSDGRTSVEDDSRRGRKKKITENLISKVCDVIEYDRRQNVAKISQQVCVSVGTKHTVFTKHLNMQRVSARWIPRLWSEEEKKPKKNAGHTREEDDFINRIVTTDENLAVSFWSRNQTNKHRHGNGYHRRLC</sequence>
<dbReference type="EMBL" id="CP111015">
    <property type="protein sequence ID" value="WAR01851.1"/>
    <property type="molecule type" value="Genomic_DNA"/>
</dbReference>
<dbReference type="PANTHER" id="PTHR46060:SF1">
    <property type="entry name" value="MARINER MOS1 TRANSPOSASE-LIKE PROTEIN"/>
    <property type="match status" value="1"/>
</dbReference>
<accession>A0ABY7DYV9</accession>
<organism evidence="1 2">
    <name type="scientific">Mya arenaria</name>
    <name type="common">Soft-shell clam</name>
    <dbReference type="NCBI Taxonomy" id="6604"/>
    <lineage>
        <taxon>Eukaryota</taxon>
        <taxon>Metazoa</taxon>
        <taxon>Spiralia</taxon>
        <taxon>Lophotrochozoa</taxon>
        <taxon>Mollusca</taxon>
        <taxon>Bivalvia</taxon>
        <taxon>Autobranchia</taxon>
        <taxon>Heteroconchia</taxon>
        <taxon>Euheterodonta</taxon>
        <taxon>Imparidentia</taxon>
        <taxon>Neoheterodontei</taxon>
        <taxon>Myida</taxon>
        <taxon>Myoidea</taxon>
        <taxon>Myidae</taxon>
        <taxon>Mya</taxon>
    </lineage>
</organism>
<dbReference type="Proteomes" id="UP001164746">
    <property type="component" value="Chromosome 4"/>
</dbReference>
<dbReference type="PANTHER" id="PTHR46060">
    <property type="entry name" value="MARINER MOS1 TRANSPOSASE-LIKE PROTEIN"/>
    <property type="match status" value="1"/>
</dbReference>
<protein>
    <submittedName>
        <fullName evidence="1">GVQW3-like protein</fullName>
    </submittedName>
</protein>
<evidence type="ECO:0000313" key="1">
    <source>
        <dbReference type="EMBL" id="WAR01851.1"/>
    </source>
</evidence>
<keyword evidence="2" id="KW-1185">Reference proteome</keyword>
<name>A0ABY7DYV9_MYAAR</name>
<reference evidence="1" key="1">
    <citation type="submission" date="2022-11" db="EMBL/GenBank/DDBJ databases">
        <title>Centuries of genome instability and evolution in soft-shell clam transmissible cancer (bioRxiv).</title>
        <authorList>
            <person name="Hart S.F.M."/>
            <person name="Yonemitsu M.A."/>
            <person name="Giersch R.M."/>
            <person name="Beal B.F."/>
            <person name="Arriagada G."/>
            <person name="Davis B.W."/>
            <person name="Ostrander E.A."/>
            <person name="Goff S.P."/>
            <person name="Metzger M.J."/>
        </authorList>
    </citation>
    <scope>NUCLEOTIDE SEQUENCE</scope>
    <source>
        <strain evidence="1">MELC-2E11</strain>
        <tissue evidence="1">Siphon/mantle</tissue>
    </source>
</reference>
<gene>
    <name evidence="1" type="ORF">MAR_008409</name>
</gene>